<reference evidence="1" key="1">
    <citation type="submission" date="2020-11" db="EMBL/GenBank/DDBJ databases">
        <authorList>
            <person name="Tran Van P."/>
        </authorList>
    </citation>
    <scope>NUCLEOTIDE SEQUENCE</scope>
</reference>
<evidence type="ECO:0000313" key="1">
    <source>
        <dbReference type="EMBL" id="CAD7419592.1"/>
    </source>
</evidence>
<dbReference type="EMBL" id="OD022075">
    <property type="protein sequence ID" value="CAD7419592.1"/>
    <property type="molecule type" value="Genomic_DNA"/>
</dbReference>
<accession>A0A7R9HEZ0</accession>
<proteinExistence type="predicted"/>
<name>A0A7R9HEZ0_TIMPO</name>
<protein>
    <submittedName>
        <fullName evidence="1">Uncharacterized protein</fullName>
    </submittedName>
</protein>
<sequence length="40" mass="4489">MWDAGRSNGNIEIKREFKPVPFEEAIILTGWTVNISLGKA</sequence>
<dbReference type="AlphaFoldDB" id="A0A7R9HEZ0"/>
<gene>
    <name evidence="1" type="ORF">TPSB3V08_LOCUS13059</name>
</gene>
<organism evidence="1">
    <name type="scientific">Timema poppense</name>
    <name type="common">Walking stick</name>
    <dbReference type="NCBI Taxonomy" id="170557"/>
    <lineage>
        <taxon>Eukaryota</taxon>
        <taxon>Metazoa</taxon>
        <taxon>Ecdysozoa</taxon>
        <taxon>Arthropoda</taxon>
        <taxon>Hexapoda</taxon>
        <taxon>Insecta</taxon>
        <taxon>Pterygota</taxon>
        <taxon>Neoptera</taxon>
        <taxon>Polyneoptera</taxon>
        <taxon>Phasmatodea</taxon>
        <taxon>Timematodea</taxon>
        <taxon>Timematoidea</taxon>
        <taxon>Timematidae</taxon>
        <taxon>Timema</taxon>
    </lineage>
</organism>